<dbReference type="FunFam" id="1.10.10.10:FF:000087">
    <property type="entry name" value="Transcriptional adapter 2"/>
    <property type="match status" value="1"/>
</dbReference>
<protein>
    <recommendedName>
        <fullName evidence="2">SWIRM domain-containing protein</fullName>
    </recommendedName>
</protein>
<evidence type="ECO:0000313" key="4">
    <source>
        <dbReference type="Proteomes" id="UP000654370"/>
    </source>
</evidence>
<evidence type="ECO:0000259" key="2">
    <source>
        <dbReference type="PROSITE" id="PS50934"/>
    </source>
</evidence>
<dbReference type="AlphaFoldDB" id="A0A8H7PEM1"/>
<dbReference type="EMBL" id="JAEPQZ010000017">
    <property type="protein sequence ID" value="KAG2172249.1"/>
    <property type="molecule type" value="Genomic_DNA"/>
</dbReference>
<dbReference type="SUPFAM" id="SSF46689">
    <property type="entry name" value="Homeodomain-like"/>
    <property type="match status" value="1"/>
</dbReference>
<sequence>MTTLVYHSPSSSDLKEETTMLSPPLTPTDCTDSSCQWKQTKSSLMSYQHGTAEHDSYRVATNRKAHDQQHDHPVSAAVIKKSRTDRTNRNKSFILSYRRFHAMSPIRPQTHITEIRRTTKNPYHRKSIKVHRSPSPNADSMNIFVLDIYESLLRDSSQLVHSIQPPLQQAGQTSAVIHDPSPAPPPMSRKDKTNVANSASYDAIDIETDESALFSDDWIPNQDALHDKHVKIVWKGAPLKISHLPMYNKLHPVEVNIASTLRLTPVQYIRCKRTLIRAAFEYERHGTPFRKSDAQKLCRVDVNKTSSLWSIFGELGWLGHTWPN</sequence>
<evidence type="ECO:0000313" key="3">
    <source>
        <dbReference type="EMBL" id="KAG2172249.1"/>
    </source>
</evidence>
<organism evidence="3 4">
    <name type="scientific">Mortierella isabellina</name>
    <name type="common">Filamentous fungus</name>
    <name type="synonym">Umbelopsis isabellina</name>
    <dbReference type="NCBI Taxonomy" id="91625"/>
    <lineage>
        <taxon>Eukaryota</taxon>
        <taxon>Fungi</taxon>
        <taxon>Fungi incertae sedis</taxon>
        <taxon>Mucoromycota</taxon>
        <taxon>Mucoromycotina</taxon>
        <taxon>Umbelopsidomycetes</taxon>
        <taxon>Umbelopsidales</taxon>
        <taxon>Umbelopsidaceae</taxon>
        <taxon>Umbelopsis</taxon>
    </lineage>
</organism>
<feature type="region of interest" description="Disordered" evidence="1">
    <location>
        <begin position="1"/>
        <end position="33"/>
    </location>
</feature>
<proteinExistence type="predicted"/>
<feature type="domain" description="SWIRM" evidence="2">
    <location>
        <begin position="230"/>
        <end position="324"/>
    </location>
</feature>
<dbReference type="Proteomes" id="UP000654370">
    <property type="component" value="Unassembled WGS sequence"/>
</dbReference>
<gene>
    <name evidence="3" type="ORF">INT43_004790</name>
</gene>
<keyword evidence="4" id="KW-1185">Reference proteome</keyword>
<name>A0A8H7PEM1_MORIS</name>
<dbReference type="Pfam" id="PF04433">
    <property type="entry name" value="SWIRM"/>
    <property type="match status" value="1"/>
</dbReference>
<dbReference type="Gene3D" id="1.10.10.10">
    <property type="entry name" value="Winged helix-like DNA-binding domain superfamily/Winged helix DNA-binding domain"/>
    <property type="match status" value="1"/>
</dbReference>
<dbReference type="InterPro" id="IPR007526">
    <property type="entry name" value="SWIRM"/>
</dbReference>
<comment type="caution">
    <text evidence="3">The sequence shown here is derived from an EMBL/GenBank/DDBJ whole genome shotgun (WGS) entry which is preliminary data.</text>
</comment>
<dbReference type="GO" id="GO:0010468">
    <property type="term" value="P:regulation of gene expression"/>
    <property type="evidence" value="ECO:0007669"/>
    <property type="project" value="UniProtKB-ARBA"/>
</dbReference>
<dbReference type="InterPro" id="IPR009057">
    <property type="entry name" value="Homeodomain-like_sf"/>
</dbReference>
<dbReference type="OrthoDB" id="5598695at2759"/>
<dbReference type="PROSITE" id="PS50934">
    <property type="entry name" value="SWIRM"/>
    <property type="match status" value="1"/>
</dbReference>
<accession>A0A8H7PEM1</accession>
<feature type="compositionally biased region" description="Polar residues" evidence="1">
    <location>
        <begin position="1"/>
        <end position="12"/>
    </location>
</feature>
<reference evidence="3" key="1">
    <citation type="submission" date="2020-12" db="EMBL/GenBank/DDBJ databases">
        <title>Metabolic potential, ecology and presence of endohyphal bacteria is reflected in genomic diversity of Mucoromycotina.</title>
        <authorList>
            <person name="Muszewska A."/>
            <person name="Okrasinska A."/>
            <person name="Steczkiewicz K."/>
            <person name="Drgas O."/>
            <person name="Orlowska M."/>
            <person name="Perlinska-Lenart U."/>
            <person name="Aleksandrzak-Piekarczyk T."/>
            <person name="Szatraj K."/>
            <person name="Zielenkiewicz U."/>
            <person name="Pilsyk S."/>
            <person name="Malc E."/>
            <person name="Mieczkowski P."/>
            <person name="Kruszewska J.S."/>
            <person name="Biernat P."/>
            <person name="Pawlowska J."/>
        </authorList>
    </citation>
    <scope>NUCLEOTIDE SEQUENCE</scope>
    <source>
        <strain evidence="3">WA0000067209</strain>
    </source>
</reference>
<dbReference type="InterPro" id="IPR036388">
    <property type="entry name" value="WH-like_DNA-bd_sf"/>
</dbReference>
<evidence type="ECO:0000256" key="1">
    <source>
        <dbReference type="SAM" id="MobiDB-lite"/>
    </source>
</evidence>